<feature type="coiled-coil region" evidence="1">
    <location>
        <begin position="306"/>
        <end position="431"/>
    </location>
</feature>
<dbReference type="AlphaFoldDB" id="A0A286D6Z2"/>
<dbReference type="SUPFAM" id="SSF52540">
    <property type="entry name" value="P-loop containing nucleoside triphosphate hydrolases"/>
    <property type="match status" value="1"/>
</dbReference>
<name>A0A286D6Z2_9GAMM</name>
<dbReference type="Gene3D" id="3.40.50.300">
    <property type="entry name" value="P-loop containing nucleotide triphosphate hydrolases"/>
    <property type="match status" value="1"/>
</dbReference>
<keyword evidence="3" id="KW-1185">Reference proteome</keyword>
<evidence type="ECO:0008006" key="4">
    <source>
        <dbReference type="Google" id="ProtNLM"/>
    </source>
</evidence>
<evidence type="ECO:0000256" key="1">
    <source>
        <dbReference type="SAM" id="Coils"/>
    </source>
</evidence>
<dbReference type="OrthoDB" id="9179784at2"/>
<dbReference type="Proteomes" id="UP000219374">
    <property type="component" value="Unassembled WGS sequence"/>
</dbReference>
<proteinExistence type="predicted"/>
<gene>
    <name evidence="2" type="ORF">SAMN06296416_103309</name>
</gene>
<dbReference type="EMBL" id="OCND01000003">
    <property type="protein sequence ID" value="SOD54384.1"/>
    <property type="molecule type" value="Genomic_DNA"/>
</dbReference>
<keyword evidence="1" id="KW-0175">Coiled coil</keyword>
<evidence type="ECO:0000313" key="3">
    <source>
        <dbReference type="Proteomes" id="UP000219374"/>
    </source>
</evidence>
<dbReference type="InterPro" id="IPR027417">
    <property type="entry name" value="P-loop_NTPase"/>
</dbReference>
<dbReference type="PIRSF" id="PIRSF029407">
    <property type="entry name" value="UCP029407"/>
    <property type="match status" value="1"/>
</dbReference>
<reference evidence="2 3" key="1">
    <citation type="submission" date="2017-09" db="EMBL/GenBank/DDBJ databases">
        <authorList>
            <person name="Ehlers B."/>
            <person name="Leendertz F.H."/>
        </authorList>
    </citation>
    <scope>NUCLEOTIDE SEQUENCE [LARGE SCALE GENOMIC DNA]</scope>
    <source>
        <strain evidence="2 3">CGMCC 1.10978</strain>
    </source>
</reference>
<protein>
    <recommendedName>
        <fullName evidence="4">Sulfotransferase family protein</fullName>
    </recommendedName>
</protein>
<sequence>MSDLEEKTPKRDAILVLGMHRSGTSALGGALARLGVTSPRTKLPPASDNPKGFWESAELLKFNDQILSASGSRWNDWGKLNEDWHRSLLADEFVERLRPVFHHEFGDAPLVFIKDPRICRFAPFWLRALDALGYRSKVLIPLRSPLEVADSLAARNGFGRTYSLLLWLRHVLEAEASTRNIPRAFVHYTHLLQDCKEEMKRISERLAIVWPRWSLTALSELETYLTNDLRHQHGNLELSSESPLGRWVSLTVGALDKLSHAESDEARAVLDQVRFEFDTGADIFGVAARENERRLDGGIGARDQKIAALMSDLEAAQRSAEQHRATSNSKDARIAELQAAMEERAMELERAIGEKEASIGELKAELTRASNDIEQLTKALQEAKRTQQSEAELKRFKAQAEIRLSQGKTIVQELSKANKDLSLQNGQLQRSIKERYEEIARLTKLVIRQEREFDLRFQERDALAISQFQQKSEEVRQLRDELTSIRRGLVWRTAAPVRKVSRLLGGRNEAAGNLQRLVATISASDLFDRDWYRQTYADVDESGMDPVLHYLQFGAAEGRDPGPRFNVRSYLRKNMDVARSGMNPLLHYLEHGRFENRSPT</sequence>
<dbReference type="InterPro" id="IPR014556">
    <property type="entry name" value="UCP029407"/>
</dbReference>
<accession>A0A286D6Z2</accession>
<dbReference type="RefSeq" id="WP_097121606.1">
    <property type="nucleotide sequence ID" value="NZ_OCND01000003.1"/>
</dbReference>
<evidence type="ECO:0000313" key="2">
    <source>
        <dbReference type="EMBL" id="SOD54384.1"/>
    </source>
</evidence>
<organism evidence="2 3">
    <name type="scientific">Pseudoxanthomonas wuyuanensis</name>
    <dbReference type="NCBI Taxonomy" id="1073196"/>
    <lineage>
        <taxon>Bacteria</taxon>
        <taxon>Pseudomonadati</taxon>
        <taxon>Pseudomonadota</taxon>
        <taxon>Gammaproteobacteria</taxon>
        <taxon>Lysobacterales</taxon>
        <taxon>Lysobacteraceae</taxon>
        <taxon>Pseudoxanthomonas</taxon>
    </lineage>
</organism>